<dbReference type="PANTHER" id="PTHR18460:SF3">
    <property type="entry name" value="TELO2-INTERACTING PROTEIN 1 HOMOLOG"/>
    <property type="match status" value="1"/>
</dbReference>
<dbReference type="PANTHER" id="PTHR18460">
    <property type="entry name" value="TEL2 INTERACTING PROTEIN 1 TTI1 FAMILY MEMBER"/>
    <property type="match status" value="1"/>
</dbReference>
<gene>
    <name evidence="3" type="ORF">FF38_04311</name>
</gene>
<dbReference type="Proteomes" id="UP000037069">
    <property type="component" value="Unassembled WGS sequence"/>
</dbReference>
<organism evidence="3 4">
    <name type="scientific">Lucilia cuprina</name>
    <name type="common">Green bottle fly</name>
    <name type="synonym">Australian sheep blowfly</name>
    <dbReference type="NCBI Taxonomy" id="7375"/>
    <lineage>
        <taxon>Eukaryota</taxon>
        <taxon>Metazoa</taxon>
        <taxon>Ecdysozoa</taxon>
        <taxon>Arthropoda</taxon>
        <taxon>Hexapoda</taxon>
        <taxon>Insecta</taxon>
        <taxon>Pterygota</taxon>
        <taxon>Neoptera</taxon>
        <taxon>Endopterygota</taxon>
        <taxon>Diptera</taxon>
        <taxon>Brachycera</taxon>
        <taxon>Muscomorpha</taxon>
        <taxon>Oestroidea</taxon>
        <taxon>Calliphoridae</taxon>
        <taxon>Luciliinae</taxon>
        <taxon>Lucilia</taxon>
    </lineage>
</organism>
<dbReference type="InterPro" id="IPR057567">
    <property type="entry name" value="TPR_TTI1_C"/>
</dbReference>
<reference evidence="3 4" key="1">
    <citation type="journal article" date="2015" name="Nat. Commun.">
        <title>Lucilia cuprina genome unlocks parasitic fly biology to underpin future interventions.</title>
        <authorList>
            <person name="Anstead C.A."/>
            <person name="Korhonen P.K."/>
            <person name="Young N.D."/>
            <person name="Hall R.S."/>
            <person name="Jex A.R."/>
            <person name="Murali S.C."/>
            <person name="Hughes D.S."/>
            <person name="Lee S.F."/>
            <person name="Perry T."/>
            <person name="Stroehlein A.J."/>
            <person name="Ansell B.R."/>
            <person name="Breugelmans B."/>
            <person name="Hofmann A."/>
            <person name="Qu J."/>
            <person name="Dugan S."/>
            <person name="Lee S.L."/>
            <person name="Chao H."/>
            <person name="Dinh H."/>
            <person name="Han Y."/>
            <person name="Doddapaneni H.V."/>
            <person name="Worley K.C."/>
            <person name="Muzny D.M."/>
            <person name="Ioannidis P."/>
            <person name="Waterhouse R.M."/>
            <person name="Zdobnov E.M."/>
            <person name="James P.J."/>
            <person name="Bagnall N.H."/>
            <person name="Kotze A.C."/>
            <person name="Gibbs R.A."/>
            <person name="Richards S."/>
            <person name="Batterham P."/>
            <person name="Gasser R.B."/>
        </authorList>
    </citation>
    <scope>NUCLEOTIDE SEQUENCE [LARGE SCALE GENOMIC DNA]</scope>
    <source>
        <strain evidence="3 4">LS</strain>
        <tissue evidence="3">Full body</tissue>
    </source>
</reference>
<dbReference type="OMA" id="PHPKKPW"/>
<evidence type="ECO:0000313" key="3">
    <source>
        <dbReference type="EMBL" id="KNC33367.1"/>
    </source>
</evidence>
<keyword evidence="4" id="KW-1185">Reference proteome</keyword>
<dbReference type="OrthoDB" id="49511at2759"/>
<protein>
    <recommendedName>
        <fullName evidence="5">TELO2-interacting protein 1</fullName>
    </recommendedName>
</protein>
<dbReference type="Pfam" id="PF24181">
    <property type="entry name" value="TPR_TTI1_C"/>
    <property type="match status" value="1"/>
</dbReference>
<dbReference type="InterPro" id="IPR057566">
    <property type="entry name" value="TPR_TTI1_N"/>
</dbReference>
<evidence type="ECO:0000259" key="2">
    <source>
        <dbReference type="Pfam" id="PF24181"/>
    </source>
</evidence>
<comment type="caution">
    <text evidence="3">The sequence shown here is derived from an EMBL/GenBank/DDBJ whole genome shotgun (WGS) entry which is preliminary data.</text>
</comment>
<dbReference type="SUPFAM" id="SSF48371">
    <property type="entry name" value="ARM repeat"/>
    <property type="match status" value="2"/>
</dbReference>
<sequence>MASLEPFVLRIKPAMDAFLRNATKQNLNKLENELAQFNWIHMSIFNIQILVPLVLKLEELSNDNQDLRTGCLQCITLVTSKVYLKELTALRTMLVVVLKQVRECDKATTKTNLSEEIKLASVQCIAECFRRSTSDVLEQFYTKDSAMILGQILLTLVEFVEREKYKKLVLSSLECLMIVFYVHDEADRMDVVLRNQVANTIFIFLPKIVTVLYQIAVGDETIGETIKISSVKALGRILCVIYEETTENLIHAKYDAGAFKRLLNESLSYTNDTNDNDVLAIKKNREQLEQRMKQLQGDGRTQQWIQATSKKLRIIFTQTSKLRSHTSTKIRKEYAEMCCLLMETCSHNLKENFVFMLETVVALTEDEDVHIRNICCKCVDKLQNNHSNEGIFDENSELLLDEHLTKLPRIIARCDDTEQYTEFTFLKGFLNSLSSKKLQLLLSIPYNLEIFCMCLLSALDLQTTSELLIEEYSLREMDVEGDYLESSKFPWRKFKNLNSERCVKCLHEICCVLGTTPVLNRILVEYLLEMLQLQNEAMNEILLILLWLTTAREKNKQFQCKDLNLVKQLLDELLDDKHWHLSLEPDKVTQLKVNRHTDWFIDRTPGLYESAVEIRTQDCDSDDETVTEDLIQKHQNVTINDAEFNVLHTCIVLDCLGHCALYVGERFDGFIFQTLHKVLLKLAHSNSMVYKASNFALVSIQNALRFNKAIQLIESHIDYITYHLNMLLKKTPECKSAVDILSVVLQFSSRNNLPHLEVIFETIYNECSKQCETDNVISYLKVFNAFLKHLTSWLLSCNYEINDGQAMYVDDDCDNENDLLNSWLEILNTPKTFCDSEQDVTMKCNSNTNQSCDNNTEEDNVVDNDPKLPRHILMIKTILQQVIKFLTSSELQLQILSLECLTCGIPLLRGYDNELLPLIHLTWSPLVEKFRQKNALVLNRCFSLLEILATYGKDFITKRSLDDVMPFLKNFLQQAAVHSAKETITVQTQEYKLQLKLLEAFPNLIKCLDLDGKHLNDISEIISIYLSKEQPKDLQIQAIDYFRVLRHYNGPLIYLIVIKKSHLKMFQDNIRTIIESFNKPTQ</sequence>
<dbReference type="EMBL" id="JRES01000196">
    <property type="protein sequence ID" value="KNC33367.1"/>
    <property type="molecule type" value="Genomic_DNA"/>
</dbReference>
<dbReference type="Pfam" id="PF21547">
    <property type="entry name" value="TTI1"/>
    <property type="match status" value="1"/>
</dbReference>
<evidence type="ECO:0000313" key="4">
    <source>
        <dbReference type="Proteomes" id="UP000037069"/>
    </source>
</evidence>
<evidence type="ECO:0000259" key="1">
    <source>
        <dbReference type="Pfam" id="PF24173"/>
    </source>
</evidence>
<dbReference type="GO" id="GO:0005737">
    <property type="term" value="C:cytoplasm"/>
    <property type="evidence" value="ECO:0007669"/>
    <property type="project" value="TreeGrafter"/>
</dbReference>
<proteinExistence type="predicted"/>
<dbReference type="InterPro" id="IPR049362">
    <property type="entry name" value="TTI1_rpt"/>
</dbReference>
<feature type="domain" description="TTI1 C-terminal TPR" evidence="2">
    <location>
        <begin position="782"/>
        <end position="1049"/>
    </location>
</feature>
<dbReference type="Pfam" id="PF24173">
    <property type="entry name" value="TPR_TTI1_N"/>
    <property type="match status" value="1"/>
</dbReference>
<dbReference type="STRING" id="7375.A0A0L0CMD3"/>
<evidence type="ECO:0008006" key="5">
    <source>
        <dbReference type="Google" id="ProtNLM"/>
    </source>
</evidence>
<accession>A0A0L0CMD3</accession>
<feature type="domain" description="TTI1 N-terminal TPR" evidence="1">
    <location>
        <begin position="10"/>
        <end position="367"/>
    </location>
</feature>
<dbReference type="InterPro" id="IPR016024">
    <property type="entry name" value="ARM-type_fold"/>
</dbReference>
<name>A0A0L0CMD3_LUCCU</name>
<dbReference type="Pfam" id="PF24176">
    <property type="entry name" value="TPR_TTI1_2nd"/>
    <property type="match status" value="1"/>
</dbReference>
<dbReference type="InterPro" id="IPR052587">
    <property type="entry name" value="TELO2-interacting_protein_1"/>
</dbReference>
<dbReference type="Gene3D" id="1.25.10.10">
    <property type="entry name" value="Leucine-rich Repeat Variant"/>
    <property type="match status" value="1"/>
</dbReference>
<dbReference type="InterPro" id="IPR011989">
    <property type="entry name" value="ARM-like"/>
</dbReference>
<dbReference type="AlphaFoldDB" id="A0A0L0CMD3"/>